<evidence type="ECO:0000256" key="2">
    <source>
        <dbReference type="ARBA" id="ARBA00022840"/>
    </source>
</evidence>
<dbReference type="InterPro" id="IPR003593">
    <property type="entry name" value="AAA+_ATPase"/>
</dbReference>
<proteinExistence type="predicted"/>
<dbReference type="SMART" id="SM01086">
    <property type="entry name" value="ClpB_D2-small"/>
    <property type="match status" value="1"/>
</dbReference>
<name>A1U7G0_MARN8</name>
<dbReference type="STRING" id="351348.Maqu_3861"/>
<feature type="domain" description="AAA+ ATPase" evidence="4">
    <location>
        <begin position="87"/>
        <end position="263"/>
    </location>
</feature>
<dbReference type="GO" id="GO:0005737">
    <property type="term" value="C:cytoplasm"/>
    <property type="evidence" value="ECO:0007669"/>
    <property type="project" value="TreeGrafter"/>
</dbReference>
<dbReference type="Gene3D" id="3.40.50.300">
    <property type="entry name" value="P-loop containing nucleotide triphosphate hydrolases"/>
    <property type="match status" value="1"/>
</dbReference>
<dbReference type="InterPro" id="IPR001270">
    <property type="entry name" value="ClpA/B"/>
</dbReference>
<dbReference type="PRINTS" id="PR00300">
    <property type="entry name" value="CLPPROTEASEA"/>
</dbReference>
<keyword evidence="3" id="KW-0143">Chaperone</keyword>
<organism evidence="6 7">
    <name type="scientific">Marinobacter nauticus (strain ATCC 700491 / DSM 11845 / VT8)</name>
    <name type="common">Marinobacter aquaeolei</name>
    <dbReference type="NCBI Taxonomy" id="351348"/>
    <lineage>
        <taxon>Bacteria</taxon>
        <taxon>Pseudomonadati</taxon>
        <taxon>Pseudomonadota</taxon>
        <taxon>Gammaproteobacteria</taxon>
        <taxon>Pseudomonadales</taxon>
        <taxon>Marinobacteraceae</taxon>
        <taxon>Marinobacter</taxon>
    </lineage>
</organism>
<evidence type="ECO:0000256" key="1">
    <source>
        <dbReference type="ARBA" id="ARBA00022741"/>
    </source>
</evidence>
<feature type="domain" description="Clp ATPase C-terminal" evidence="5">
    <location>
        <begin position="271"/>
        <end position="357"/>
    </location>
</feature>
<dbReference type="KEGG" id="maq:Maqu_3861"/>
<protein>
    <submittedName>
        <fullName evidence="6">ATPase AAA-2 domain protein</fullName>
    </submittedName>
</protein>
<evidence type="ECO:0000259" key="4">
    <source>
        <dbReference type="SMART" id="SM00382"/>
    </source>
</evidence>
<dbReference type="InterPro" id="IPR050130">
    <property type="entry name" value="ClpA_ClpB"/>
</dbReference>
<dbReference type="Proteomes" id="UP000000998">
    <property type="component" value="Chromosome"/>
</dbReference>
<reference evidence="7" key="1">
    <citation type="journal article" date="2011" name="Appl. Environ. Microbiol.">
        <title>Genomic potential of Marinobacter aquaeolei, a biogeochemical 'opportunitroph'.</title>
        <authorList>
            <person name="Singer E."/>
            <person name="Webb E.A."/>
            <person name="Nelson W.C."/>
            <person name="Heidelberg J.F."/>
            <person name="Ivanova N."/>
            <person name="Pati A."/>
            <person name="Edwards K.J."/>
        </authorList>
    </citation>
    <scope>NUCLEOTIDE SEQUENCE [LARGE SCALE GENOMIC DNA]</scope>
    <source>
        <strain evidence="7">ATCC 700491 / DSM 11845 / VT8</strain>
    </source>
</reference>
<dbReference type="SMART" id="SM00382">
    <property type="entry name" value="AAA"/>
    <property type="match status" value="1"/>
</dbReference>
<accession>A1U7G0</accession>
<evidence type="ECO:0000313" key="7">
    <source>
        <dbReference type="Proteomes" id="UP000000998"/>
    </source>
</evidence>
<dbReference type="Pfam" id="PF10431">
    <property type="entry name" value="ClpB_D2-small"/>
    <property type="match status" value="1"/>
</dbReference>
<dbReference type="HOGENOM" id="CLU_005070_9_1_6"/>
<dbReference type="PANTHER" id="PTHR11638:SF18">
    <property type="entry name" value="HEAT SHOCK PROTEIN 104"/>
    <property type="match status" value="1"/>
</dbReference>
<evidence type="ECO:0000256" key="3">
    <source>
        <dbReference type="ARBA" id="ARBA00023186"/>
    </source>
</evidence>
<dbReference type="Pfam" id="PF07724">
    <property type="entry name" value="AAA_2"/>
    <property type="match status" value="1"/>
</dbReference>
<dbReference type="CDD" id="cd19499">
    <property type="entry name" value="RecA-like_ClpB_Hsp104-like"/>
    <property type="match status" value="1"/>
</dbReference>
<dbReference type="AlphaFoldDB" id="A1U7G0"/>
<keyword evidence="1" id="KW-0547">Nucleotide-binding</keyword>
<dbReference type="InterPro" id="IPR003959">
    <property type="entry name" value="ATPase_AAA_core"/>
</dbReference>
<dbReference type="GO" id="GO:0016887">
    <property type="term" value="F:ATP hydrolysis activity"/>
    <property type="evidence" value="ECO:0007669"/>
    <property type="project" value="InterPro"/>
</dbReference>
<dbReference type="GO" id="GO:0034605">
    <property type="term" value="P:cellular response to heat"/>
    <property type="evidence" value="ECO:0007669"/>
    <property type="project" value="TreeGrafter"/>
</dbReference>
<dbReference type="eggNOG" id="COG0542">
    <property type="taxonomic scope" value="Bacteria"/>
</dbReference>
<dbReference type="SUPFAM" id="SSF52540">
    <property type="entry name" value="P-loop containing nucleoside triphosphate hydrolases"/>
    <property type="match status" value="1"/>
</dbReference>
<dbReference type="PANTHER" id="PTHR11638">
    <property type="entry name" value="ATP-DEPENDENT CLP PROTEASE"/>
    <property type="match status" value="1"/>
</dbReference>
<gene>
    <name evidence="6" type="ordered locus">Maqu_3861</name>
</gene>
<dbReference type="Gene3D" id="1.10.8.60">
    <property type="match status" value="1"/>
</dbReference>
<dbReference type="EMBL" id="CP000514">
    <property type="protein sequence ID" value="ABM20929.1"/>
    <property type="molecule type" value="Genomic_DNA"/>
</dbReference>
<dbReference type="InterPro" id="IPR027417">
    <property type="entry name" value="P-loop_NTPase"/>
</dbReference>
<dbReference type="InterPro" id="IPR019489">
    <property type="entry name" value="Clp_ATPase_C"/>
</dbReference>
<evidence type="ECO:0000313" key="6">
    <source>
        <dbReference type="EMBL" id="ABM20929.1"/>
    </source>
</evidence>
<dbReference type="GO" id="GO:0005524">
    <property type="term" value="F:ATP binding"/>
    <property type="evidence" value="ECO:0007669"/>
    <property type="project" value="UniProtKB-KW"/>
</dbReference>
<evidence type="ECO:0000259" key="5">
    <source>
        <dbReference type="SMART" id="SM01086"/>
    </source>
</evidence>
<keyword evidence="2" id="KW-0067">ATP-binding</keyword>
<sequence>MARKKLQGPEPGETAMPFINERLEANRETLARNRADSGPVRVSRFRFEPDAVMASLRANIVGQQHALEAMESMLVRVKADIGEENRPLAVHLFLGPTGVGKTETVRLIAEAIHGSRDALCRIDMNTLAQEHYAAALTGAPPGYVGSKEGHSLFDLEKVQGSFSKPGIVLFDELEKASKEVTRTLLNVLDTGRLVFPSGNREIDFRNTLIFMTSNAGALEAEAHHHRYQRGWRRWLGLEPGPQENIRDKALRRHFDPEFLNRIDQILTFNPLTDQWLYALLEIELAGLNKRLARKQASLDLSVELRSVLCRDYDSRYGAREMLRAFRQKLEPALARALLAHPEHSSFLAELKGQEIVVRQYVE</sequence>